<comment type="caution">
    <text evidence="1">The sequence shown here is derived from an EMBL/GenBank/DDBJ whole genome shotgun (WGS) entry which is preliminary data.</text>
</comment>
<dbReference type="EMBL" id="VWKB01000075">
    <property type="protein sequence ID" value="KAA4088586.1"/>
    <property type="molecule type" value="Genomic_DNA"/>
</dbReference>
<proteinExistence type="predicted"/>
<dbReference type="Gene3D" id="2.160.10.10">
    <property type="entry name" value="Hexapeptide repeat proteins"/>
    <property type="match status" value="1"/>
</dbReference>
<name>A0A5M5EN47_BACOV</name>
<dbReference type="SUPFAM" id="SSF51161">
    <property type="entry name" value="Trimeric LpxA-like enzymes"/>
    <property type="match status" value="1"/>
</dbReference>
<accession>A0A5M5EN47</accession>
<dbReference type="InterPro" id="IPR011004">
    <property type="entry name" value="Trimer_LpxA-like_sf"/>
</dbReference>
<dbReference type="PANTHER" id="PTHR23416">
    <property type="entry name" value="SIALIC ACID SYNTHASE-RELATED"/>
    <property type="match status" value="1"/>
</dbReference>
<dbReference type="AlphaFoldDB" id="A0A5M5EN47"/>
<keyword evidence="2" id="KW-1185">Reference proteome</keyword>
<evidence type="ECO:0008006" key="3">
    <source>
        <dbReference type="Google" id="ProtNLM"/>
    </source>
</evidence>
<reference evidence="1 2" key="1">
    <citation type="journal article" date="2019" name="Nat. Med.">
        <title>A library of human gut bacterial isolates paired with longitudinal multiomics data enables mechanistic microbiome research.</title>
        <authorList>
            <person name="Poyet M."/>
            <person name="Groussin M."/>
            <person name="Gibbons S.M."/>
            <person name="Avila-Pacheco J."/>
            <person name="Jiang X."/>
            <person name="Kearney S.M."/>
            <person name="Perrotta A.R."/>
            <person name="Berdy B."/>
            <person name="Zhao S."/>
            <person name="Lieberman T.D."/>
            <person name="Swanson P.K."/>
            <person name="Smith M."/>
            <person name="Roesemann S."/>
            <person name="Alexander J.E."/>
            <person name="Rich S.A."/>
            <person name="Livny J."/>
            <person name="Vlamakis H."/>
            <person name="Clish C."/>
            <person name="Bullock K."/>
            <person name="Deik A."/>
            <person name="Scott J."/>
            <person name="Pierce K.A."/>
            <person name="Xavier R.J."/>
            <person name="Alm E.J."/>
        </authorList>
    </citation>
    <scope>NUCLEOTIDE SEQUENCE [LARGE SCALE GENOMIC DNA]</scope>
    <source>
        <strain evidence="1 2">BIOML-A134</strain>
    </source>
</reference>
<dbReference type="InterPro" id="IPR051159">
    <property type="entry name" value="Hexapeptide_acetyltransf"/>
</dbReference>
<gene>
    <name evidence="1" type="ORF">F3D66_30105</name>
</gene>
<evidence type="ECO:0000313" key="1">
    <source>
        <dbReference type="EMBL" id="KAA4088586.1"/>
    </source>
</evidence>
<protein>
    <recommendedName>
        <fullName evidence="3">Acyltransferase</fullName>
    </recommendedName>
</protein>
<sequence>MNIFRAFVCFFLPSCVIRLISKIIRSKKIVLGKNAKIGFSFIVAESIVMDDNTSVGHFNYVNIKRLHFEKGGSIKHLNFIKGDFSIFIGENAWIRTQNKISATRGTYHDVNLVLDKYAKIGVKQLLDMTDSITIGESSMLAGADTQIWTHSFLFSKTEKKYARIDSPVVIGKHCYIGARCTILSGVNIADAITVGACTCVSKSLNVQGLYTSQDLKYKKFDPDERMENLGRPVMNTFIYRK</sequence>
<organism evidence="1 2">
    <name type="scientific">Bacteroides ovatus</name>
    <dbReference type="NCBI Taxonomy" id="28116"/>
    <lineage>
        <taxon>Bacteria</taxon>
        <taxon>Pseudomonadati</taxon>
        <taxon>Bacteroidota</taxon>
        <taxon>Bacteroidia</taxon>
        <taxon>Bacteroidales</taxon>
        <taxon>Bacteroidaceae</taxon>
        <taxon>Bacteroides</taxon>
    </lineage>
</organism>
<dbReference type="Proteomes" id="UP000473905">
    <property type="component" value="Unassembled WGS sequence"/>
</dbReference>
<evidence type="ECO:0000313" key="2">
    <source>
        <dbReference type="Proteomes" id="UP000473905"/>
    </source>
</evidence>